<dbReference type="RefSeq" id="WP_188450106.1">
    <property type="nucleotide sequence ID" value="NZ_BMFO01000004.1"/>
</dbReference>
<dbReference type="EMBL" id="BMFO01000004">
    <property type="protein sequence ID" value="GGF97032.1"/>
    <property type="molecule type" value="Genomic_DNA"/>
</dbReference>
<reference evidence="2" key="1">
    <citation type="journal article" date="2014" name="Int. J. Syst. Evol. Microbiol.">
        <title>Complete genome sequence of Corynebacterium casei LMG S-19264T (=DSM 44701T), isolated from a smear-ripened cheese.</title>
        <authorList>
            <consortium name="US DOE Joint Genome Institute (JGI-PGF)"/>
            <person name="Walter F."/>
            <person name="Albersmeier A."/>
            <person name="Kalinowski J."/>
            <person name="Ruckert C."/>
        </authorList>
    </citation>
    <scope>NUCLEOTIDE SEQUENCE</scope>
    <source>
        <strain evidence="2">CGMCC 1.12726</strain>
    </source>
</reference>
<comment type="caution">
    <text evidence="2">The sequence shown here is derived from an EMBL/GenBank/DDBJ whole genome shotgun (WGS) entry which is preliminary data.</text>
</comment>
<protein>
    <recommendedName>
        <fullName evidence="4">VCBS repeat-containing protein</fullName>
    </recommendedName>
</protein>
<proteinExistence type="predicted"/>
<dbReference type="Pfam" id="PF13517">
    <property type="entry name" value="FG-GAP_3"/>
    <property type="match status" value="3"/>
</dbReference>
<dbReference type="InterPro" id="IPR028994">
    <property type="entry name" value="Integrin_alpha_N"/>
</dbReference>
<dbReference type="Gene3D" id="2.130.10.130">
    <property type="entry name" value="Integrin alpha, N-terminal"/>
    <property type="match status" value="2"/>
</dbReference>
<sequence>MNALPAFLLALALSSADGPSHARGAPWPRHQIGAGAGADGIRLADMDGDGLPDAAVGFEEEGVTRLYFNPGPERAKAPWPMLTLGPTPGVEDASIADIDGDGHRDLISLTEGRDRAVHLFFAPAEPHGNAASAWRHAMLGNRVRVPRMAYMFAQAVDLDGDGRVEIVAGGKNDATLGILYADGDRRNPANWRFQALRAIGWTMSILAEDMDGDGDVDILFSDRKPLSDGTDLRGIHWLENPGTEGLRDGAAWRSHTVGMRGEETMFLAVADVDGDGYRDVVAAGKDSSAPSVFFGLDRRGRAYRRMTPDAAPSAAFGTGKAVTAADFDGDGRLELAISAESADGAKAGVAIWSTAGDPRNPASWSLRGISGEAGIKFDLLVAYDLDADGDLDILSTEESEGGTGLGVVWYENPRL</sequence>
<dbReference type="Proteomes" id="UP000632858">
    <property type="component" value="Unassembled WGS sequence"/>
</dbReference>
<dbReference type="AlphaFoldDB" id="A0A917CTC7"/>
<accession>A0A917CTC7</accession>
<dbReference type="InterPro" id="IPR013517">
    <property type="entry name" value="FG-GAP"/>
</dbReference>
<name>A0A917CTC7_9GAMM</name>
<keyword evidence="1" id="KW-0732">Signal</keyword>
<evidence type="ECO:0000313" key="3">
    <source>
        <dbReference type="Proteomes" id="UP000632858"/>
    </source>
</evidence>
<keyword evidence="3" id="KW-1185">Reference proteome</keyword>
<evidence type="ECO:0008006" key="4">
    <source>
        <dbReference type="Google" id="ProtNLM"/>
    </source>
</evidence>
<dbReference type="SUPFAM" id="SSF69318">
    <property type="entry name" value="Integrin alpha N-terminal domain"/>
    <property type="match status" value="1"/>
</dbReference>
<gene>
    <name evidence="2" type="ORF">GCM10010960_18420</name>
</gene>
<dbReference type="PANTHER" id="PTHR45460:SF2">
    <property type="entry name" value="ALPHA 1,3 GLUCANASE, GH71 FAMILY (EUROFUNG)"/>
    <property type="match status" value="1"/>
</dbReference>
<evidence type="ECO:0000313" key="2">
    <source>
        <dbReference type="EMBL" id="GGF97032.1"/>
    </source>
</evidence>
<organism evidence="2 3">
    <name type="scientific">Arenimonas maotaiensis</name>
    <dbReference type="NCBI Taxonomy" id="1446479"/>
    <lineage>
        <taxon>Bacteria</taxon>
        <taxon>Pseudomonadati</taxon>
        <taxon>Pseudomonadota</taxon>
        <taxon>Gammaproteobacteria</taxon>
        <taxon>Lysobacterales</taxon>
        <taxon>Lysobacteraceae</taxon>
        <taxon>Arenimonas</taxon>
    </lineage>
</organism>
<reference evidence="2" key="2">
    <citation type="submission" date="2020-09" db="EMBL/GenBank/DDBJ databases">
        <authorList>
            <person name="Sun Q."/>
            <person name="Zhou Y."/>
        </authorList>
    </citation>
    <scope>NUCLEOTIDE SEQUENCE</scope>
    <source>
        <strain evidence="2">CGMCC 1.12726</strain>
    </source>
</reference>
<dbReference type="PANTHER" id="PTHR45460">
    <property type="entry name" value="SIMILAR TO CYSTEINE PROTEINASE"/>
    <property type="match status" value="1"/>
</dbReference>
<evidence type="ECO:0000256" key="1">
    <source>
        <dbReference type="ARBA" id="ARBA00022729"/>
    </source>
</evidence>